<feature type="non-terminal residue" evidence="12">
    <location>
        <position position="808"/>
    </location>
</feature>
<dbReference type="GO" id="GO:0035861">
    <property type="term" value="C:site of double-strand break"/>
    <property type="evidence" value="ECO:0007669"/>
    <property type="project" value="TreeGrafter"/>
</dbReference>
<comment type="subcellular location">
    <subcellularLocation>
        <location evidence="2">Chromosome</location>
    </subcellularLocation>
    <subcellularLocation>
        <location evidence="1">Nucleus</location>
    </subcellularLocation>
</comment>
<evidence type="ECO:0000256" key="5">
    <source>
        <dbReference type="ARBA" id="ARBA00022763"/>
    </source>
</evidence>
<dbReference type="GO" id="GO:0000724">
    <property type="term" value="P:double-strand break repair via homologous recombination"/>
    <property type="evidence" value="ECO:0007669"/>
    <property type="project" value="TreeGrafter"/>
</dbReference>
<keyword evidence="5" id="KW-0227">DNA damage</keyword>
<keyword evidence="8" id="KW-0233">DNA recombination</keyword>
<evidence type="ECO:0000256" key="3">
    <source>
        <dbReference type="ARBA" id="ARBA00022454"/>
    </source>
</evidence>
<evidence type="ECO:0000256" key="9">
    <source>
        <dbReference type="ARBA" id="ARBA00023204"/>
    </source>
</evidence>
<dbReference type="AlphaFoldDB" id="A0A8S4A6J8"/>
<evidence type="ECO:0000313" key="12">
    <source>
        <dbReference type="EMBL" id="CAG5135892.1"/>
    </source>
</evidence>
<evidence type="ECO:0000256" key="11">
    <source>
        <dbReference type="SAM" id="Coils"/>
    </source>
</evidence>
<dbReference type="GO" id="GO:0003684">
    <property type="term" value="F:damaged DNA binding"/>
    <property type="evidence" value="ECO:0007669"/>
    <property type="project" value="TreeGrafter"/>
</dbReference>
<feature type="coiled-coil region" evidence="11">
    <location>
        <begin position="154"/>
        <end position="322"/>
    </location>
</feature>
<reference evidence="12" key="1">
    <citation type="submission" date="2021-04" db="EMBL/GenBank/DDBJ databases">
        <authorList>
            <consortium name="Molecular Ecology Group"/>
        </authorList>
    </citation>
    <scope>NUCLEOTIDE SEQUENCE</scope>
</reference>
<dbReference type="GO" id="GO:0003697">
    <property type="term" value="F:single-stranded DNA binding"/>
    <property type="evidence" value="ECO:0007669"/>
    <property type="project" value="TreeGrafter"/>
</dbReference>
<evidence type="ECO:0008006" key="14">
    <source>
        <dbReference type="Google" id="ProtNLM"/>
    </source>
</evidence>
<accession>A0A8S4A6J8</accession>
<keyword evidence="7 11" id="KW-0175">Coiled coil</keyword>
<dbReference type="Proteomes" id="UP000678393">
    <property type="component" value="Unassembled WGS sequence"/>
</dbReference>
<keyword evidence="6" id="KW-0067">ATP-binding</keyword>
<feature type="non-terminal residue" evidence="12">
    <location>
        <position position="1"/>
    </location>
</feature>
<gene>
    <name evidence="12" type="ORF">CUNI_LOCUS21450</name>
</gene>
<evidence type="ECO:0000256" key="2">
    <source>
        <dbReference type="ARBA" id="ARBA00004286"/>
    </source>
</evidence>
<keyword evidence="3" id="KW-0158">Chromosome</keyword>
<dbReference type="GO" id="GO:0005524">
    <property type="term" value="F:ATP binding"/>
    <property type="evidence" value="ECO:0007669"/>
    <property type="project" value="UniProtKB-KW"/>
</dbReference>
<evidence type="ECO:0000256" key="6">
    <source>
        <dbReference type="ARBA" id="ARBA00022840"/>
    </source>
</evidence>
<comment type="caution">
    <text evidence="12">The sequence shown here is derived from an EMBL/GenBank/DDBJ whole genome shotgun (WGS) entry which is preliminary data.</text>
</comment>
<keyword evidence="10" id="KW-0539">Nucleus</keyword>
<keyword evidence="9" id="KW-0234">DNA repair</keyword>
<dbReference type="GO" id="GO:0005634">
    <property type="term" value="C:nucleus"/>
    <property type="evidence" value="ECO:0007669"/>
    <property type="project" value="UniProtKB-SubCell"/>
</dbReference>
<organism evidence="12 13">
    <name type="scientific">Candidula unifasciata</name>
    <dbReference type="NCBI Taxonomy" id="100452"/>
    <lineage>
        <taxon>Eukaryota</taxon>
        <taxon>Metazoa</taxon>
        <taxon>Spiralia</taxon>
        <taxon>Lophotrochozoa</taxon>
        <taxon>Mollusca</taxon>
        <taxon>Gastropoda</taxon>
        <taxon>Heterobranchia</taxon>
        <taxon>Euthyneura</taxon>
        <taxon>Panpulmonata</taxon>
        <taxon>Eupulmonata</taxon>
        <taxon>Stylommatophora</taxon>
        <taxon>Helicina</taxon>
        <taxon>Helicoidea</taxon>
        <taxon>Geomitridae</taxon>
        <taxon>Candidula</taxon>
    </lineage>
</organism>
<dbReference type="GO" id="GO:0030915">
    <property type="term" value="C:Smc5-Smc6 complex"/>
    <property type="evidence" value="ECO:0007669"/>
    <property type="project" value="TreeGrafter"/>
</dbReference>
<dbReference type="EMBL" id="CAJHNH020008467">
    <property type="protein sequence ID" value="CAG5135892.1"/>
    <property type="molecule type" value="Genomic_DNA"/>
</dbReference>
<sequence>SAWVEICLNNKGKDSYKPDVYGDKIIVRRITSIVIGYYNLRFACCQRISTKRDELSLSILNQDTSRNFLNTKSAGDKFKFFMKATQLEQMNADYIQVQKNKEFTRQLIESKEQTLPAMRSEVAAWENKFRNLAAVSELKAKVRTLKHEMAWAEVAQMERDLKPLEKNLRVEEAALPLFNNKVEEAKVKQKQCEAEHKELQQRLIDYSKEIKVFEPLLQAKKGERDRAKDRAAQITNQMKTVERELKSTTRECQQCQDRIEELKTSASHDYEADRRQREEQIAMLEKNTAEMQAKQKVKQHELEQYQSAIAKYKTDVGQFEQQIKQKNVKLGEVRISIRTLKAAKNDRLQRFGLNMKTVIDKIQANAEKFHMLPKGPLGACFDLIDPKWALAIECCLKGLVVSFVCHDHHDEKLLEDIFKSSRGPRPTIITSAFSNTVHNVSKYRVKSDKFPCILDVIKSDDPVVINTLIDQRGIENVLLIEDSNEARNVMMRQPPVNARECFTMVGDQAFSVPTFRYYSSDRTAVKYLMADVQDQILKLVQEEKELEAEIRSLTQQRDARNREIITNQQEGKKCQTQLNKIMENISSYNFEIGELRNVEDPTPVDVTTLEEEVTAYNSKIQELRTKYQSIEEEKKKADDALQIALDNYKKVEEDIRERSDSGIQLRDEIHEAERKVDNASSNLKHYKNKLKEQERKIQELKTEVEKHRKDFQDCHMKASEICEPVNTRRSVANIESEITQIQHRIEEEEEKQGNEEEIMETYKSKKDKLETVRREVEQLKNYVKRLNDVMEKRQLAYLKMRKNIANRT</sequence>
<dbReference type="SUPFAM" id="SSF57997">
    <property type="entry name" value="Tropomyosin"/>
    <property type="match status" value="2"/>
</dbReference>
<evidence type="ECO:0000256" key="4">
    <source>
        <dbReference type="ARBA" id="ARBA00022741"/>
    </source>
</evidence>
<evidence type="ECO:0000256" key="8">
    <source>
        <dbReference type="ARBA" id="ARBA00023172"/>
    </source>
</evidence>
<dbReference type="PANTHER" id="PTHR19306:SF6">
    <property type="entry name" value="STRUCTURAL MAINTENANCE OF CHROMOSOMES PROTEIN 6"/>
    <property type="match status" value="1"/>
</dbReference>
<keyword evidence="4" id="KW-0547">Nucleotide-binding</keyword>
<protein>
    <recommendedName>
        <fullName evidence="14">Structural maintenance of chromosomes protein 6</fullName>
    </recommendedName>
</protein>
<evidence type="ECO:0000313" key="13">
    <source>
        <dbReference type="Proteomes" id="UP000678393"/>
    </source>
</evidence>
<feature type="coiled-coil region" evidence="11">
    <location>
        <begin position="606"/>
        <end position="792"/>
    </location>
</feature>
<evidence type="ECO:0000256" key="10">
    <source>
        <dbReference type="ARBA" id="ARBA00023242"/>
    </source>
</evidence>
<proteinExistence type="predicted"/>
<evidence type="ECO:0000256" key="7">
    <source>
        <dbReference type="ARBA" id="ARBA00023054"/>
    </source>
</evidence>
<evidence type="ECO:0000256" key="1">
    <source>
        <dbReference type="ARBA" id="ARBA00004123"/>
    </source>
</evidence>
<name>A0A8S4A6J8_9EUPU</name>
<dbReference type="OrthoDB" id="10072614at2759"/>
<dbReference type="PANTHER" id="PTHR19306">
    <property type="entry name" value="STRUCTURAL MAINTENANCE OF CHROMOSOMES 5,6 SMC5, SMC6"/>
    <property type="match status" value="1"/>
</dbReference>
<keyword evidence="13" id="KW-1185">Reference proteome</keyword>
<feature type="coiled-coil region" evidence="11">
    <location>
        <begin position="529"/>
        <end position="563"/>
    </location>
</feature>